<dbReference type="PANTHER" id="PTHR30244:SF34">
    <property type="entry name" value="DTDP-4-AMINO-4,6-DIDEOXYGALACTOSE TRANSAMINASE"/>
    <property type="match status" value="1"/>
</dbReference>
<dbReference type="RefSeq" id="WP_068305773.1">
    <property type="nucleotide sequence ID" value="NZ_FNAK01000002.1"/>
</dbReference>
<evidence type="ECO:0000313" key="6">
    <source>
        <dbReference type="Proteomes" id="UP000183685"/>
    </source>
</evidence>
<dbReference type="EMBL" id="FNAK01000002">
    <property type="protein sequence ID" value="SDD58644.1"/>
    <property type="molecule type" value="Genomic_DNA"/>
</dbReference>
<keyword evidence="6" id="KW-1185">Reference proteome</keyword>
<proteinExistence type="inferred from homology"/>
<evidence type="ECO:0000256" key="3">
    <source>
        <dbReference type="PIRSR" id="PIRSR000390-2"/>
    </source>
</evidence>
<dbReference type="InterPro" id="IPR020026">
    <property type="entry name" value="PseC"/>
</dbReference>
<dbReference type="Proteomes" id="UP000183685">
    <property type="component" value="Unassembled WGS sequence"/>
</dbReference>
<feature type="modified residue" description="N6-(pyridoxal phosphate)lysine" evidence="3">
    <location>
        <position position="192"/>
    </location>
</feature>
<gene>
    <name evidence="5" type="ORF">SAMN04488071_0903</name>
</gene>
<dbReference type="InterPro" id="IPR000653">
    <property type="entry name" value="DegT/StrS_aminotransferase"/>
</dbReference>
<dbReference type="Gene3D" id="3.90.1150.10">
    <property type="entry name" value="Aspartate Aminotransferase, domain 1"/>
    <property type="match status" value="1"/>
</dbReference>
<keyword evidence="3 4" id="KW-0663">Pyridoxal phosphate</keyword>
<dbReference type="AlphaFoldDB" id="A0A1G6VYM9"/>
<dbReference type="InterPro" id="IPR015422">
    <property type="entry name" value="PyrdxlP-dep_Trfase_small"/>
</dbReference>
<dbReference type="STRING" id="637679.GCA_001550055_02618"/>
<protein>
    <submittedName>
        <fullName evidence="5">UDP-4-amino-4,6-dideoxy-N-acetyl-beta-L-altrosamine transaminase</fullName>
    </submittedName>
</protein>
<evidence type="ECO:0000313" key="5">
    <source>
        <dbReference type="EMBL" id="SDD58644.1"/>
    </source>
</evidence>
<evidence type="ECO:0000256" key="1">
    <source>
        <dbReference type="ARBA" id="ARBA00037999"/>
    </source>
</evidence>
<dbReference type="GO" id="GO:0008483">
    <property type="term" value="F:transaminase activity"/>
    <property type="evidence" value="ECO:0007669"/>
    <property type="project" value="TreeGrafter"/>
</dbReference>
<dbReference type="SUPFAM" id="SSF53383">
    <property type="entry name" value="PLP-dependent transferases"/>
    <property type="match status" value="1"/>
</dbReference>
<dbReference type="NCBIfam" id="TIGR03588">
    <property type="entry name" value="PseC"/>
    <property type="match status" value="1"/>
</dbReference>
<dbReference type="PANTHER" id="PTHR30244">
    <property type="entry name" value="TRANSAMINASE"/>
    <property type="match status" value="1"/>
</dbReference>
<dbReference type="InterPro" id="IPR015421">
    <property type="entry name" value="PyrdxlP-dep_Trfase_major"/>
</dbReference>
<organism evidence="5 6">
    <name type="scientific">Kordiimonas lacus</name>
    <dbReference type="NCBI Taxonomy" id="637679"/>
    <lineage>
        <taxon>Bacteria</taxon>
        <taxon>Pseudomonadati</taxon>
        <taxon>Pseudomonadota</taxon>
        <taxon>Alphaproteobacteria</taxon>
        <taxon>Kordiimonadales</taxon>
        <taxon>Kordiimonadaceae</taxon>
        <taxon>Kordiimonas</taxon>
    </lineage>
</organism>
<feature type="active site" description="Proton acceptor" evidence="2">
    <location>
        <position position="192"/>
    </location>
</feature>
<evidence type="ECO:0000256" key="2">
    <source>
        <dbReference type="PIRSR" id="PIRSR000390-1"/>
    </source>
</evidence>
<reference evidence="5 6" key="1">
    <citation type="submission" date="2016-10" db="EMBL/GenBank/DDBJ databases">
        <authorList>
            <person name="de Groot N.N."/>
        </authorList>
    </citation>
    <scope>NUCLEOTIDE SEQUENCE [LARGE SCALE GENOMIC DNA]</scope>
    <source>
        <strain evidence="5 6">CGMCC 1.9109</strain>
    </source>
</reference>
<dbReference type="InterPro" id="IPR015424">
    <property type="entry name" value="PyrdxlP-dep_Trfase"/>
</dbReference>
<name>A0A1G6VYM9_9PROT</name>
<dbReference type="GO" id="GO:0030170">
    <property type="term" value="F:pyridoxal phosphate binding"/>
    <property type="evidence" value="ECO:0007669"/>
    <property type="project" value="TreeGrafter"/>
</dbReference>
<sequence length="399" mass="42884">MSESFLAYGRHQIDDDDIAAVVDVLKNGALTCGPKVDAFEAAFAAKVGAREAVVCSNGTTALHLAMMGLDIGPGDVVIVPTVTFLSTANGARMAGADVVFADVCPDTGLLTADTLEEAFARAGQPVKAVLPVHLNGQCVDIEAIERVSRAHGAAVVTDCCHALGATYKGALVGAPGDGQFEDMACFSLHPVKSIAMGEGGVVTMSDPDLAGRLRILRSQGMVRDPASWQQVESGFSEGSGAPNPWYYEMQELGYNYRATDLQCALGLSQLAKLDGFVARRRELAELYDRQFEAQLNSLVPVSRTHTAESAWHLYPVLIDFRSQGRDRAAVMADLAELGVGTQVHYIPVSSQPYYEKLYGKQRFSGAERYYERVLSLPIFPAMSDDDVVRVVACLGKVLR</sequence>
<dbReference type="Gene3D" id="3.40.640.10">
    <property type="entry name" value="Type I PLP-dependent aspartate aminotransferase-like (Major domain)"/>
    <property type="match status" value="1"/>
</dbReference>
<comment type="similarity">
    <text evidence="1 4">Belongs to the DegT/DnrJ/EryC1 family.</text>
</comment>
<dbReference type="CDD" id="cd00616">
    <property type="entry name" value="AHBA_syn"/>
    <property type="match status" value="1"/>
</dbReference>
<dbReference type="PIRSF" id="PIRSF000390">
    <property type="entry name" value="PLP_StrS"/>
    <property type="match status" value="1"/>
</dbReference>
<accession>A0A1G6VYM9</accession>
<dbReference type="OrthoDB" id="9768668at2"/>
<dbReference type="Pfam" id="PF01041">
    <property type="entry name" value="DegT_DnrJ_EryC1"/>
    <property type="match status" value="1"/>
</dbReference>
<evidence type="ECO:0000256" key="4">
    <source>
        <dbReference type="RuleBase" id="RU004508"/>
    </source>
</evidence>
<dbReference type="GO" id="GO:0000271">
    <property type="term" value="P:polysaccharide biosynthetic process"/>
    <property type="evidence" value="ECO:0007669"/>
    <property type="project" value="TreeGrafter"/>
</dbReference>